<protein>
    <submittedName>
        <fullName evidence="2">Uncharacterized protein</fullName>
    </submittedName>
</protein>
<reference evidence="2 3" key="1">
    <citation type="submission" date="2019-11" db="EMBL/GenBank/DDBJ databases">
        <title>Novel species isolated from a subtropical stream in China.</title>
        <authorList>
            <person name="Lu H."/>
        </authorList>
    </citation>
    <scope>NUCLEOTIDE SEQUENCE [LARGE SCALE GENOMIC DNA]</scope>
    <source>
        <strain evidence="2 3">FT92W</strain>
    </source>
</reference>
<evidence type="ECO:0000256" key="1">
    <source>
        <dbReference type="SAM" id="MobiDB-lite"/>
    </source>
</evidence>
<proteinExistence type="predicted"/>
<feature type="region of interest" description="Disordered" evidence="1">
    <location>
        <begin position="66"/>
        <end position="89"/>
    </location>
</feature>
<dbReference type="Proteomes" id="UP000446768">
    <property type="component" value="Unassembled WGS sequence"/>
</dbReference>
<organism evidence="2 3">
    <name type="scientific">Pseudoduganella rivuli</name>
    <dbReference type="NCBI Taxonomy" id="2666085"/>
    <lineage>
        <taxon>Bacteria</taxon>
        <taxon>Pseudomonadati</taxon>
        <taxon>Pseudomonadota</taxon>
        <taxon>Betaproteobacteria</taxon>
        <taxon>Burkholderiales</taxon>
        <taxon>Oxalobacteraceae</taxon>
        <taxon>Telluria group</taxon>
        <taxon>Pseudoduganella</taxon>
    </lineage>
</organism>
<comment type="caution">
    <text evidence="2">The sequence shown here is derived from an EMBL/GenBank/DDBJ whole genome shotgun (WGS) entry which is preliminary data.</text>
</comment>
<dbReference type="AlphaFoldDB" id="A0A7X2IU79"/>
<accession>A0A7X2IU79</accession>
<name>A0A7X2IU79_9BURK</name>
<evidence type="ECO:0000313" key="2">
    <source>
        <dbReference type="EMBL" id="MRV76138.1"/>
    </source>
</evidence>
<gene>
    <name evidence="2" type="ORF">GJ700_30965</name>
</gene>
<evidence type="ECO:0000313" key="3">
    <source>
        <dbReference type="Proteomes" id="UP000446768"/>
    </source>
</evidence>
<feature type="compositionally biased region" description="Polar residues" evidence="1">
    <location>
        <begin position="79"/>
        <end position="89"/>
    </location>
</feature>
<dbReference type="EMBL" id="WKJJ01000028">
    <property type="protein sequence ID" value="MRV76138.1"/>
    <property type="molecule type" value="Genomic_DNA"/>
</dbReference>
<dbReference type="RefSeq" id="WP_154381362.1">
    <property type="nucleotide sequence ID" value="NZ_WKJJ01000028.1"/>
</dbReference>
<sequence length="89" mass="9510">MTPPTLECARIIRDGGIDAIAALNAALADAIGGLSLEQQTAMKQAFAHAMGEVIDATIMPSVRAYPELEPDDETWRSVAKSQATKRANR</sequence>
<keyword evidence="3" id="KW-1185">Reference proteome</keyword>